<comment type="caution">
    <text evidence="1">The sequence shown here is derived from an EMBL/GenBank/DDBJ whole genome shotgun (WGS) entry which is preliminary data.</text>
</comment>
<keyword evidence="2" id="KW-1185">Reference proteome</keyword>
<dbReference type="EMBL" id="BAABKE010000002">
    <property type="protein sequence ID" value="GAA5096898.1"/>
    <property type="molecule type" value="Genomic_DNA"/>
</dbReference>
<accession>A0ABP9MNA2</accession>
<dbReference type="RefSeq" id="WP_077924891.1">
    <property type="nucleotide sequence ID" value="NZ_BAABKE010000002.1"/>
</dbReference>
<evidence type="ECO:0000313" key="1">
    <source>
        <dbReference type="EMBL" id="GAA5096898.1"/>
    </source>
</evidence>
<sequence length="67" mass="8021">MSKTYRINGYTQELIHEKRINLIIKTKEDIKESDILHALINKHIHNITIEDIENFKEDKIFKKTEKG</sequence>
<gene>
    <name evidence="1" type="ORF">GCM10023338_07850</name>
</gene>
<evidence type="ECO:0000313" key="2">
    <source>
        <dbReference type="Proteomes" id="UP001500631"/>
    </source>
</evidence>
<reference evidence="2" key="1">
    <citation type="journal article" date="2019" name="Int. J. Syst. Evol. Microbiol.">
        <title>The Global Catalogue of Microorganisms (GCM) 10K type strain sequencing project: providing services to taxonomists for standard genome sequencing and annotation.</title>
        <authorList>
            <consortium name="The Broad Institute Genomics Platform"/>
            <consortium name="The Broad Institute Genome Sequencing Center for Infectious Disease"/>
            <person name="Wu L."/>
            <person name="Ma J."/>
        </authorList>
    </citation>
    <scope>NUCLEOTIDE SEQUENCE [LARGE SCALE GENOMIC DNA]</scope>
    <source>
        <strain evidence="2">JCM 18424</strain>
    </source>
</reference>
<proteinExistence type="predicted"/>
<organism evidence="1 2">
    <name type="scientific">Wohlfahrtiimonas larvae</name>
    <dbReference type="NCBI Taxonomy" id="1157986"/>
    <lineage>
        <taxon>Bacteria</taxon>
        <taxon>Pseudomonadati</taxon>
        <taxon>Pseudomonadota</taxon>
        <taxon>Gammaproteobacteria</taxon>
        <taxon>Cardiobacteriales</taxon>
        <taxon>Ignatzschineriaceae</taxon>
        <taxon>Wohlfahrtiimonas</taxon>
    </lineage>
</organism>
<dbReference type="Proteomes" id="UP001500631">
    <property type="component" value="Unassembled WGS sequence"/>
</dbReference>
<protein>
    <submittedName>
        <fullName evidence="1">Uncharacterized protein</fullName>
    </submittedName>
</protein>
<name>A0ABP9MNA2_9GAMM</name>